<gene>
    <name evidence="1" type="ORF">CB4_03466</name>
</gene>
<proteinExistence type="predicted"/>
<dbReference type="EMBL" id="AP017312">
    <property type="protein sequence ID" value="BAU29279.1"/>
    <property type="molecule type" value="Genomic_DNA"/>
</dbReference>
<dbReference type="RefSeq" id="WP_096466967.1">
    <property type="nucleotide sequence ID" value="NZ_AP017312.1"/>
</dbReference>
<reference evidence="1 2" key="1">
    <citation type="submission" date="2015-12" db="EMBL/GenBank/DDBJ databases">
        <title>Genome sequence of Aneurinibacillus soli.</title>
        <authorList>
            <person name="Lee J.S."/>
            <person name="Lee K.C."/>
            <person name="Kim K.K."/>
            <person name="Lee B.W."/>
        </authorList>
    </citation>
    <scope>NUCLEOTIDE SEQUENCE [LARGE SCALE GENOMIC DNA]</scope>
    <source>
        <strain evidence="1 2">CB4</strain>
    </source>
</reference>
<organism evidence="1 2">
    <name type="scientific">Aneurinibacillus soli</name>
    <dbReference type="NCBI Taxonomy" id="1500254"/>
    <lineage>
        <taxon>Bacteria</taxon>
        <taxon>Bacillati</taxon>
        <taxon>Bacillota</taxon>
        <taxon>Bacilli</taxon>
        <taxon>Bacillales</taxon>
        <taxon>Paenibacillaceae</taxon>
        <taxon>Aneurinibacillus group</taxon>
        <taxon>Aneurinibacillus</taxon>
    </lineage>
</organism>
<dbReference type="KEGG" id="asoc:CB4_03466"/>
<dbReference type="Proteomes" id="UP000217696">
    <property type="component" value="Chromosome"/>
</dbReference>
<accession>A0A0U5B795</accession>
<keyword evidence="2" id="KW-1185">Reference proteome</keyword>
<protein>
    <submittedName>
        <fullName evidence="1">Uncharacterized protein</fullName>
    </submittedName>
</protein>
<dbReference type="AlphaFoldDB" id="A0A0U5B795"/>
<name>A0A0U5B795_9BACL</name>
<evidence type="ECO:0000313" key="1">
    <source>
        <dbReference type="EMBL" id="BAU29279.1"/>
    </source>
</evidence>
<sequence length="654" mass="78181">MELFLWDDYEDGVINDKIKYWIDIWGELIGNLNLNSYGLSLINPQTIVNDIIDEIVSNKMRNKENKSYFLKQINRFLDEDEIIKRIYEIEFKVIRDYLNSDKNEYLISVCKRIREFFTEGSYLKETYKLLKSILLSKEVTDSSYERILCLSQSLIVELMLKGFDLKNIKQMPVNIFKKYILHGKYIITDYPHNLDIGEFESEDDYTNSIKNKMDNLSVEERLTDFENYFEKESVDMLVIFQIEGLIAYEGFTCGEVHFYSPRVDKYISQPEEAKDREIFFREDEHIFNAAVWVNAIDDRVARYTAINKIEKAFDLLRCFYKSKVDFKVVKDDCLILDEEFQLRASGGYESGIHERLKVQYSVNMSEVYIGEEYQLIFEKVGSYLYRNQEKQSFIEKKIVDSLHWFRKGEESIKAEDKLLNYWVAIENLMDFKDFTEEGRQLILNKEKETTYTLAKELIPCIEIMSYKNGICAELFQYIGNLVNNEVFSFKEKSARRAIELPEEIKKKCGLKVEEGEFIRLDDFVENLDELNTYTDCRVIKDRITYVDKFYGQNKFALKVIEERIKQIQDDILYIYRYRNKIVHNAHYDNTLLPHYVAKVKEYSNRLLVQVLYEHSKDYNVNLRDMFLKWHLNQSIFIKKLKENRDINVLNYRFN</sequence>
<dbReference type="OrthoDB" id="1410448at2"/>
<evidence type="ECO:0000313" key="2">
    <source>
        <dbReference type="Proteomes" id="UP000217696"/>
    </source>
</evidence>